<gene>
    <name evidence="1" type="ORF">HPLM_LOCUS20961</name>
</gene>
<protein>
    <submittedName>
        <fullName evidence="3">Transcriptional regulator</fullName>
    </submittedName>
</protein>
<dbReference type="AlphaFoldDB" id="A0A0N4X9C7"/>
<sequence>MSSKLFASDHPPTVRQRLKLAVSSSRRLYTATDGLLNR</sequence>
<name>A0A0N4X9C7_HAEPC</name>
<evidence type="ECO:0000313" key="2">
    <source>
        <dbReference type="Proteomes" id="UP000268014"/>
    </source>
</evidence>
<dbReference type="EMBL" id="UZAF01022763">
    <property type="protein sequence ID" value="VDO87016.1"/>
    <property type="molecule type" value="Genomic_DNA"/>
</dbReference>
<dbReference type="WBParaSite" id="HPLM_0002096901-mRNA-1">
    <property type="protein sequence ID" value="HPLM_0002096901-mRNA-1"/>
    <property type="gene ID" value="HPLM_0002096901"/>
</dbReference>
<accession>A0A0N4X9C7</accession>
<keyword evidence="2" id="KW-1185">Reference proteome</keyword>
<reference evidence="1 2" key="2">
    <citation type="submission" date="2018-11" db="EMBL/GenBank/DDBJ databases">
        <authorList>
            <consortium name="Pathogen Informatics"/>
        </authorList>
    </citation>
    <scope>NUCLEOTIDE SEQUENCE [LARGE SCALE GENOMIC DNA]</scope>
    <source>
        <strain evidence="1 2">MHpl1</strain>
    </source>
</reference>
<dbReference type="Proteomes" id="UP000268014">
    <property type="component" value="Unassembled WGS sequence"/>
</dbReference>
<evidence type="ECO:0000313" key="1">
    <source>
        <dbReference type="EMBL" id="VDO87016.1"/>
    </source>
</evidence>
<reference evidence="3" key="1">
    <citation type="submission" date="2017-02" db="UniProtKB">
        <authorList>
            <consortium name="WormBaseParasite"/>
        </authorList>
    </citation>
    <scope>IDENTIFICATION</scope>
</reference>
<proteinExistence type="predicted"/>
<evidence type="ECO:0000313" key="3">
    <source>
        <dbReference type="WBParaSite" id="HPLM_0002096901-mRNA-1"/>
    </source>
</evidence>
<organism evidence="3">
    <name type="scientific">Haemonchus placei</name>
    <name type="common">Barber's pole worm</name>
    <dbReference type="NCBI Taxonomy" id="6290"/>
    <lineage>
        <taxon>Eukaryota</taxon>
        <taxon>Metazoa</taxon>
        <taxon>Ecdysozoa</taxon>
        <taxon>Nematoda</taxon>
        <taxon>Chromadorea</taxon>
        <taxon>Rhabditida</taxon>
        <taxon>Rhabditina</taxon>
        <taxon>Rhabditomorpha</taxon>
        <taxon>Strongyloidea</taxon>
        <taxon>Trichostrongylidae</taxon>
        <taxon>Haemonchus</taxon>
    </lineage>
</organism>